<evidence type="ECO:0000259" key="4">
    <source>
        <dbReference type="PROSITE" id="PS51462"/>
    </source>
</evidence>
<keyword evidence="2 5" id="KW-0378">Hydrolase</keyword>
<comment type="cofactor">
    <cofactor evidence="1">
        <name>Mg(2+)</name>
        <dbReference type="ChEBI" id="CHEBI:18420"/>
    </cofactor>
</comment>
<dbReference type="PROSITE" id="PS51462">
    <property type="entry name" value="NUDIX"/>
    <property type="match status" value="1"/>
</dbReference>
<evidence type="ECO:0000256" key="3">
    <source>
        <dbReference type="SAM" id="MobiDB-lite"/>
    </source>
</evidence>
<feature type="domain" description="Nudix hydrolase" evidence="4">
    <location>
        <begin position="69"/>
        <end position="210"/>
    </location>
</feature>
<gene>
    <name evidence="5" type="ORF">ACFO0N_06675</name>
</gene>
<feature type="compositionally biased region" description="Low complexity" evidence="3">
    <location>
        <begin position="15"/>
        <end position="32"/>
    </location>
</feature>
<feature type="compositionally biased region" description="Acidic residues" evidence="3">
    <location>
        <begin position="1"/>
        <end position="10"/>
    </location>
</feature>
<protein>
    <submittedName>
        <fullName evidence="5">NUDIX hydrolase</fullName>
        <ecNumber evidence="5">3.6.-.-</ecNumber>
    </submittedName>
</protein>
<dbReference type="RefSeq" id="WP_267622059.1">
    <property type="nucleotide sequence ID" value="NZ_JAODIW010000006.1"/>
</dbReference>
<reference evidence="5 6" key="1">
    <citation type="journal article" date="2019" name="Int. J. Syst. Evol. Microbiol.">
        <title>The Global Catalogue of Microorganisms (GCM) 10K type strain sequencing project: providing services to taxonomists for standard genome sequencing and annotation.</title>
        <authorList>
            <consortium name="The Broad Institute Genomics Platform"/>
            <consortium name="The Broad Institute Genome Sequencing Center for Infectious Disease"/>
            <person name="Wu L."/>
            <person name="Ma J."/>
        </authorList>
    </citation>
    <scope>NUCLEOTIDE SEQUENCE [LARGE SCALE GENOMIC DNA]</scope>
    <source>
        <strain evidence="5 6">CGMCC 1.12553</strain>
    </source>
</reference>
<organism evidence="5 6">
    <name type="scientific">Halobium salinum</name>
    <dbReference type="NCBI Taxonomy" id="1364940"/>
    <lineage>
        <taxon>Archaea</taxon>
        <taxon>Methanobacteriati</taxon>
        <taxon>Methanobacteriota</taxon>
        <taxon>Stenosarchaea group</taxon>
        <taxon>Halobacteria</taxon>
        <taxon>Halobacteriales</taxon>
        <taxon>Haloferacaceae</taxon>
        <taxon>Halobium</taxon>
    </lineage>
</organism>
<dbReference type="GO" id="GO:0016787">
    <property type="term" value="F:hydrolase activity"/>
    <property type="evidence" value="ECO:0007669"/>
    <property type="project" value="UniProtKB-KW"/>
</dbReference>
<evidence type="ECO:0000256" key="1">
    <source>
        <dbReference type="ARBA" id="ARBA00001946"/>
    </source>
</evidence>
<feature type="region of interest" description="Disordered" evidence="3">
    <location>
        <begin position="1"/>
        <end position="32"/>
    </location>
</feature>
<name>A0ABD5PA99_9EURY</name>
<sequence>MTDAADDDSLDGPTGSKDSADPGSSDDAADPLAWETTDTGIDYSCPGFDVRRDDVRLPDGTETDYHYVDERAAVVVLPFVGSPPTTGDSEVVTIAEWRQAVSRVSRGLPAGTLEPDDDDLAVAARRELREETGYEAGTVEHLTTVEPVNGIANSVHHAFVAHGCEPTGEQELDFNESIRVETTTYDDLLASVVDGDCRDGRTALAVMQYELTRQ</sequence>
<dbReference type="AlphaFoldDB" id="A0ABD5PA99"/>
<dbReference type="Pfam" id="PF00293">
    <property type="entry name" value="NUDIX"/>
    <property type="match status" value="1"/>
</dbReference>
<comment type="caution">
    <text evidence="5">The sequence shown here is derived from an EMBL/GenBank/DDBJ whole genome shotgun (WGS) entry which is preliminary data.</text>
</comment>
<dbReference type="PANTHER" id="PTHR11839">
    <property type="entry name" value="UDP/ADP-SUGAR PYROPHOSPHATASE"/>
    <property type="match status" value="1"/>
</dbReference>
<dbReference type="Proteomes" id="UP001595921">
    <property type="component" value="Unassembled WGS sequence"/>
</dbReference>
<accession>A0ABD5PA99</accession>
<evidence type="ECO:0000313" key="5">
    <source>
        <dbReference type="EMBL" id="MFC4357633.1"/>
    </source>
</evidence>
<evidence type="ECO:0000256" key="2">
    <source>
        <dbReference type="ARBA" id="ARBA00022801"/>
    </source>
</evidence>
<keyword evidence="6" id="KW-1185">Reference proteome</keyword>
<dbReference type="InterPro" id="IPR015797">
    <property type="entry name" value="NUDIX_hydrolase-like_dom_sf"/>
</dbReference>
<dbReference type="PANTHER" id="PTHR11839:SF18">
    <property type="entry name" value="NUDIX HYDROLASE DOMAIN-CONTAINING PROTEIN"/>
    <property type="match status" value="1"/>
</dbReference>
<dbReference type="InterPro" id="IPR000086">
    <property type="entry name" value="NUDIX_hydrolase_dom"/>
</dbReference>
<dbReference type="EMBL" id="JBHSDS010000003">
    <property type="protein sequence ID" value="MFC4357633.1"/>
    <property type="molecule type" value="Genomic_DNA"/>
</dbReference>
<dbReference type="EC" id="3.6.-.-" evidence="5"/>
<proteinExistence type="predicted"/>
<dbReference type="Gene3D" id="3.90.79.10">
    <property type="entry name" value="Nucleoside Triphosphate Pyrophosphohydrolase"/>
    <property type="match status" value="1"/>
</dbReference>
<evidence type="ECO:0000313" key="6">
    <source>
        <dbReference type="Proteomes" id="UP001595921"/>
    </source>
</evidence>
<dbReference type="CDD" id="cd03424">
    <property type="entry name" value="NUDIX_ADPRase_Nudt5_UGPPase_Nudt14"/>
    <property type="match status" value="1"/>
</dbReference>
<dbReference type="SUPFAM" id="SSF55811">
    <property type="entry name" value="Nudix"/>
    <property type="match status" value="1"/>
</dbReference>